<dbReference type="EMBL" id="MU006222">
    <property type="protein sequence ID" value="KAF2828681.1"/>
    <property type="molecule type" value="Genomic_DNA"/>
</dbReference>
<evidence type="ECO:0000313" key="2">
    <source>
        <dbReference type="EMBL" id="KAF2828681.1"/>
    </source>
</evidence>
<reference evidence="2" key="1">
    <citation type="journal article" date="2020" name="Stud. Mycol.">
        <title>101 Dothideomycetes genomes: a test case for predicting lifestyles and emergence of pathogens.</title>
        <authorList>
            <person name="Haridas S."/>
            <person name="Albert R."/>
            <person name="Binder M."/>
            <person name="Bloem J."/>
            <person name="Labutti K."/>
            <person name="Salamov A."/>
            <person name="Andreopoulos B."/>
            <person name="Baker S."/>
            <person name="Barry K."/>
            <person name="Bills G."/>
            <person name="Bluhm B."/>
            <person name="Cannon C."/>
            <person name="Castanera R."/>
            <person name="Culley D."/>
            <person name="Daum C."/>
            <person name="Ezra D."/>
            <person name="Gonzalez J."/>
            <person name="Henrissat B."/>
            <person name="Kuo A."/>
            <person name="Liang C."/>
            <person name="Lipzen A."/>
            <person name="Lutzoni F."/>
            <person name="Magnuson J."/>
            <person name="Mondo S."/>
            <person name="Nolan M."/>
            <person name="Ohm R."/>
            <person name="Pangilinan J."/>
            <person name="Park H.-J."/>
            <person name="Ramirez L."/>
            <person name="Alfaro M."/>
            <person name="Sun H."/>
            <person name="Tritt A."/>
            <person name="Yoshinaga Y."/>
            <person name="Zwiers L.-H."/>
            <person name="Turgeon B."/>
            <person name="Goodwin S."/>
            <person name="Spatafora J."/>
            <person name="Crous P."/>
            <person name="Grigoriev I."/>
        </authorList>
    </citation>
    <scope>NUCLEOTIDE SEQUENCE</scope>
    <source>
        <strain evidence="2">CBS 113818</strain>
    </source>
</reference>
<feature type="region of interest" description="Disordered" evidence="1">
    <location>
        <begin position="192"/>
        <end position="211"/>
    </location>
</feature>
<dbReference type="Proteomes" id="UP000799424">
    <property type="component" value="Unassembled WGS sequence"/>
</dbReference>
<feature type="region of interest" description="Disordered" evidence="1">
    <location>
        <begin position="1"/>
        <end position="31"/>
    </location>
</feature>
<organism evidence="2 3">
    <name type="scientific">Ophiobolus disseminans</name>
    <dbReference type="NCBI Taxonomy" id="1469910"/>
    <lineage>
        <taxon>Eukaryota</taxon>
        <taxon>Fungi</taxon>
        <taxon>Dikarya</taxon>
        <taxon>Ascomycota</taxon>
        <taxon>Pezizomycotina</taxon>
        <taxon>Dothideomycetes</taxon>
        <taxon>Pleosporomycetidae</taxon>
        <taxon>Pleosporales</taxon>
        <taxon>Pleosporineae</taxon>
        <taxon>Phaeosphaeriaceae</taxon>
        <taxon>Ophiobolus</taxon>
    </lineage>
</organism>
<evidence type="ECO:0000313" key="3">
    <source>
        <dbReference type="Proteomes" id="UP000799424"/>
    </source>
</evidence>
<keyword evidence="3" id="KW-1185">Reference proteome</keyword>
<accession>A0A6A7A5V3</accession>
<name>A0A6A7A5V3_9PLEO</name>
<feature type="compositionally biased region" description="Polar residues" evidence="1">
    <location>
        <begin position="1"/>
        <end position="27"/>
    </location>
</feature>
<gene>
    <name evidence="2" type="ORF">CC86DRAFT_404579</name>
</gene>
<dbReference type="AlphaFoldDB" id="A0A6A7A5V3"/>
<dbReference type="OrthoDB" id="10642491at2759"/>
<proteinExistence type="predicted"/>
<protein>
    <submittedName>
        <fullName evidence="2">Uncharacterized protein</fullName>
    </submittedName>
</protein>
<evidence type="ECO:0000256" key="1">
    <source>
        <dbReference type="SAM" id="MobiDB-lite"/>
    </source>
</evidence>
<sequence length="211" mass="24507">MSNIHTTYNGLNDQTPDSHASTSSQPPRTEDAPRQLLKHLLLLTSTKSETNRRDIINNLNDAQLDNLVGSLWEQGISRKVRERVRLDLDYFRPRLDADDREWLLGSFTKLNEAVGQLWQRKNDDLKGGWWTRVNVLEMLLDDYVLQDRRDRRAFVQRAAAEKGVTRPAAKQIMSRCAGLSEREVEEMKVLRLRPRPPPPSRRRGGFDEMEM</sequence>